<evidence type="ECO:0000256" key="4">
    <source>
        <dbReference type="ARBA" id="ARBA00022692"/>
    </source>
</evidence>
<evidence type="ECO:0000256" key="1">
    <source>
        <dbReference type="ARBA" id="ARBA00004479"/>
    </source>
</evidence>
<proteinExistence type="inferred from homology"/>
<keyword evidence="4 14" id="KW-0812">Transmembrane</keyword>
<dbReference type="InterPro" id="IPR050379">
    <property type="entry name" value="Type-I_Cytokine_Rcpt"/>
</dbReference>
<evidence type="ECO:0000313" key="18">
    <source>
        <dbReference type="Proteomes" id="UP000694545"/>
    </source>
</evidence>
<dbReference type="PROSITE" id="PS50853">
    <property type="entry name" value="FN3"/>
    <property type="match status" value="4"/>
</dbReference>
<keyword evidence="7" id="KW-0677">Repeat</keyword>
<evidence type="ECO:0000256" key="13">
    <source>
        <dbReference type="ARBA" id="ARBA00023180"/>
    </source>
</evidence>
<keyword evidence="12 14" id="KW-0675">Receptor</keyword>
<comment type="domain">
    <text evidence="14">The box 1 motif is required for JAK interaction and/or activation.</text>
</comment>
<dbReference type="PANTHER" id="PTHR23036:SF86">
    <property type="entry name" value="PROLACTIN RECEPTOR"/>
    <property type="match status" value="1"/>
</dbReference>
<sequence>HLSYWLLEWKLLLLFAKMHVILLCQSPPGKPTIISCQSSGNEAFTCRWKPGSDGRLPTNYTLLYNTEGEARECLDYISAGPNSCYFNQEFTKRWTTYNITVKAINDMGSNISDPQFVDLRYLVQPDSPTDLSLKVRQSDGIRYVWAKWSPPPWVDDSTGWQTCNYELRLKPEGGKEWEVHFVGRQTQYKMSHLLPGVKYTVQVRSVTDHYGRSKWSLASSIQVHSGQPPGKPTIIKCRSPEKETFACWWKPGSDGRLPCNYTLLYNKEGEQKYLECPDYTTAGSNSCYFDKKHTKLWITYNITVKATNEMGSSVSDPHYVDVANIVQPYPPENLTLEFEKKVYGEYLLLNWTAPSLGDVRSGWLTFEYELQIKPEEGQEWEKIFVGQRKTYKMFSVNPGQKYVAQVRCRADLGIWSEWSPKSYIKLQKEIQTELKDILVWTFVAFLLLAICVIMIWTLVLKRTDMVARILPPVPGPKIKGLDAQLLEAGKTEELLSALDCQGFPPTSDYEDLLVECLEIDDSEEQQLMPNRENSLPSRNVKLVQQETDSDSGRGSCESPSLLSEKRKEARNPAFELKVPVTNEDQSNIGAKDIPETPNIDPERQLPWFSSSGSKASTWPGMQQANCQIPCHDTVGAHKTAFSAMNVKRLPIFIQCFEKYCSQHSKPTETISNGKAASLPFSAHHDQGTLWLLPPEKSTFFSTKPMDYVEVHKVNQNGMLAVLPKQKENFGKTERQPISGDTMEYTKVSTVVTNNILVLFPDPKRKVFSSFQEPPKEPIQSSQHSQAEKNLSNSPIAPSTCKIQTGGLDYMDPSNFMPVFN</sequence>
<gene>
    <name evidence="14 17" type="primary">PRLR</name>
</gene>
<evidence type="ECO:0000256" key="8">
    <source>
        <dbReference type="ARBA" id="ARBA00022833"/>
    </source>
</evidence>
<keyword evidence="8 14" id="KW-0862">Zinc</keyword>
<dbReference type="FunFam" id="2.60.40.10:FF:000287">
    <property type="entry name" value="Prolactin receptor"/>
    <property type="match status" value="2"/>
</dbReference>
<dbReference type="GO" id="GO:0008284">
    <property type="term" value="P:positive regulation of cell population proliferation"/>
    <property type="evidence" value="ECO:0007669"/>
    <property type="project" value="TreeGrafter"/>
</dbReference>
<dbReference type="CDD" id="cd00063">
    <property type="entry name" value="FN3"/>
    <property type="match status" value="4"/>
</dbReference>
<dbReference type="GO" id="GO:0046872">
    <property type="term" value="F:metal ion binding"/>
    <property type="evidence" value="ECO:0007669"/>
    <property type="project" value="UniProtKB-KW"/>
</dbReference>
<dbReference type="GO" id="GO:0004925">
    <property type="term" value="F:prolactin receptor activity"/>
    <property type="evidence" value="ECO:0007669"/>
    <property type="project" value="TreeGrafter"/>
</dbReference>
<feature type="domain" description="Fibronectin type-III" evidence="16">
    <location>
        <begin position="228"/>
        <end position="325"/>
    </location>
</feature>
<dbReference type="InterPro" id="IPR015152">
    <property type="entry name" value="Growth/epo_recpt_lig-bind"/>
</dbReference>
<comment type="function">
    <text evidence="14">This is a receptor for the anterior pituitary hormone prolactin.</text>
</comment>
<dbReference type="GO" id="GO:0043235">
    <property type="term" value="C:receptor complex"/>
    <property type="evidence" value="ECO:0007669"/>
    <property type="project" value="TreeGrafter"/>
</dbReference>
<dbReference type="SUPFAM" id="SSF49265">
    <property type="entry name" value="Fibronectin type III"/>
    <property type="match status" value="4"/>
</dbReference>
<evidence type="ECO:0000256" key="7">
    <source>
        <dbReference type="ARBA" id="ARBA00022737"/>
    </source>
</evidence>
<dbReference type="GO" id="GO:0019955">
    <property type="term" value="F:cytokine binding"/>
    <property type="evidence" value="ECO:0007669"/>
    <property type="project" value="TreeGrafter"/>
</dbReference>
<keyword evidence="9 14" id="KW-1133">Transmembrane helix</keyword>
<organism evidence="17 18">
    <name type="scientific">Varanus komodoensis</name>
    <name type="common">Komodo dragon</name>
    <dbReference type="NCBI Taxonomy" id="61221"/>
    <lineage>
        <taxon>Eukaryota</taxon>
        <taxon>Metazoa</taxon>
        <taxon>Chordata</taxon>
        <taxon>Craniata</taxon>
        <taxon>Vertebrata</taxon>
        <taxon>Euteleostomi</taxon>
        <taxon>Lepidosauria</taxon>
        <taxon>Squamata</taxon>
        <taxon>Bifurcata</taxon>
        <taxon>Unidentata</taxon>
        <taxon>Episquamata</taxon>
        <taxon>Toxicofera</taxon>
        <taxon>Anguimorpha</taxon>
        <taxon>Paleoanguimorpha</taxon>
        <taxon>Varanoidea</taxon>
        <taxon>Varanidae</taxon>
        <taxon>Varanus</taxon>
    </lineage>
</organism>
<feature type="region of interest" description="Disordered" evidence="15">
    <location>
        <begin position="768"/>
        <end position="797"/>
    </location>
</feature>
<feature type="signal peptide" evidence="14">
    <location>
        <begin position="1"/>
        <end position="23"/>
    </location>
</feature>
<feature type="region of interest" description="Disordered" evidence="15">
    <location>
        <begin position="527"/>
        <end position="569"/>
    </location>
</feature>
<keyword evidence="18" id="KW-1185">Reference proteome</keyword>
<dbReference type="InterPro" id="IPR013783">
    <property type="entry name" value="Ig-like_fold"/>
</dbReference>
<evidence type="ECO:0000256" key="9">
    <source>
        <dbReference type="ARBA" id="ARBA00022989"/>
    </source>
</evidence>
<protein>
    <recommendedName>
        <fullName evidence="3 14">Prolactin receptor</fullName>
        <shortName evidence="14">PRL-R</shortName>
    </recommendedName>
</protein>
<dbReference type="FunFam" id="2.60.40.10:FF:000358">
    <property type="entry name" value="Prolactin receptor"/>
    <property type="match status" value="2"/>
</dbReference>
<dbReference type="OMA" id="ANITCTW"/>
<dbReference type="Ensembl" id="ENSVKKT00000006957.1">
    <property type="protein sequence ID" value="ENSVKKP00000006779.1"/>
    <property type="gene ID" value="ENSVKKG00000002858.1"/>
</dbReference>
<reference evidence="17" key="2">
    <citation type="submission" date="2025-09" db="UniProtKB">
        <authorList>
            <consortium name="Ensembl"/>
        </authorList>
    </citation>
    <scope>IDENTIFICATION</scope>
</reference>
<evidence type="ECO:0000256" key="5">
    <source>
        <dbReference type="ARBA" id="ARBA00022723"/>
    </source>
</evidence>
<evidence type="ECO:0000256" key="2">
    <source>
        <dbReference type="ARBA" id="ARBA00007885"/>
    </source>
</evidence>
<keyword evidence="5 14" id="KW-0479">Metal-binding</keyword>
<comment type="similarity">
    <text evidence="2 14">Belongs to the type I cytokine receptor family. Type 1 subfamily.</text>
</comment>
<feature type="domain" description="Fibronectin type-III" evidence="16">
    <location>
        <begin position="330"/>
        <end position="429"/>
    </location>
</feature>
<dbReference type="PANTHER" id="PTHR23036">
    <property type="entry name" value="CYTOKINE RECEPTOR"/>
    <property type="match status" value="1"/>
</dbReference>
<dbReference type="Proteomes" id="UP000694545">
    <property type="component" value="Unplaced"/>
</dbReference>
<dbReference type="AlphaFoldDB" id="A0A8D2KTE5"/>
<evidence type="ECO:0000313" key="17">
    <source>
        <dbReference type="Ensembl" id="ENSVKKP00000006779.1"/>
    </source>
</evidence>
<keyword evidence="11 14" id="KW-1015">Disulfide bond</keyword>
<dbReference type="SMART" id="SM00060">
    <property type="entry name" value="FN3"/>
    <property type="match status" value="4"/>
</dbReference>
<keyword evidence="13" id="KW-0325">Glycoprotein</keyword>
<evidence type="ECO:0000259" key="16">
    <source>
        <dbReference type="PROSITE" id="PS50853"/>
    </source>
</evidence>
<feature type="chain" id="PRO_5034822837" description="Prolactin receptor" evidence="14">
    <location>
        <begin position="24"/>
        <end position="820"/>
    </location>
</feature>
<dbReference type="InterPro" id="IPR003961">
    <property type="entry name" value="FN3_dom"/>
</dbReference>
<evidence type="ECO:0000256" key="14">
    <source>
        <dbReference type="RuleBase" id="RU365035"/>
    </source>
</evidence>
<comment type="domain">
    <text evidence="14">The WSXWS motif appears to be necessary for proper protein folding and thereby efficient intracellular transport and cell-surface receptor binding.</text>
</comment>
<evidence type="ECO:0000256" key="3">
    <source>
        <dbReference type="ARBA" id="ARBA00019818"/>
    </source>
</evidence>
<evidence type="ECO:0000256" key="15">
    <source>
        <dbReference type="SAM" id="MobiDB-lite"/>
    </source>
</evidence>
<reference evidence="17" key="1">
    <citation type="submission" date="2025-08" db="UniProtKB">
        <authorList>
            <consortium name="Ensembl"/>
        </authorList>
    </citation>
    <scope>IDENTIFICATION</scope>
</reference>
<keyword evidence="10 14" id="KW-0472">Membrane</keyword>
<dbReference type="GO" id="GO:0017046">
    <property type="term" value="F:peptide hormone binding"/>
    <property type="evidence" value="ECO:0007669"/>
    <property type="project" value="TreeGrafter"/>
</dbReference>
<feature type="domain" description="Fibronectin type-III" evidence="16">
    <location>
        <begin position="127"/>
        <end position="226"/>
    </location>
</feature>
<dbReference type="Gene3D" id="2.60.40.10">
    <property type="entry name" value="Immunoglobulins"/>
    <property type="match status" value="4"/>
</dbReference>
<feature type="compositionally biased region" description="Polar residues" evidence="15">
    <location>
        <begin position="527"/>
        <end position="546"/>
    </location>
</feature>
<feature type="compositionally biased region" description="Polar residues" evidence="15">
    <location>
        <begin position="778"/>
        <end position="797"/>
    </location>
</feature>
<comment type="subcellular location">
    <subcellularLocation>
        <location evidence="1 14">Membrane</location>
        <topology evidence="1 14">Single-pass type I membrane protein</topology>
    </subcellularLocation>
</comment>
<dbReference type="GO" id="GO:0009897">
    <property type="term" value="C:external side of plasma membrane"/>
    <property type="evidence" value="ECO:0007669"/>
    <property type="project" value="TreeGrafter"/>
</dbReference>
<evidence type="ECO:0000256" key="10">
    <source>
        <dbReference type="ARBA" id="ARBA00023136"/>
    </source>
</evidence>
<name>A0A8D2KTE5_VARKO</name>
<dbReference type="Pfam" id="PF09067">
    <property type="entry name" value="EpoR_lig-bind"/>
    <property type="match status" value="2"/>
</dbReference>
<accession>A0A8D2KTE5</accession>
<keyword evidence="6 14" id="KW-0732">Signal</keyword>
<evidence type="ECO:0000256" key="12">
    <source>
        <dbReference type="ARBA" id="ARBA00023170"/>
    </source>
</evidence>
<dbReference type="Pfam" id="PF00041">
    <property type="entry name" value="fn3"/>
    <property type="match status" value="1"/>
</dbReference>
<feature type="transmembrane region" description="Helical" evidence="14">
    <location>
        <begin position="437"/>
        <end position="460"/>
    </location>
</feature>
<dbReference type="InterPro" id="IPR036116">
    <property type="entry name" value="FN3_sf"/>
</dbReference>
<evidence type="ECO:0000256" key="6">
    <source>
        <dbReference type="ARBA" id="ARBA00022729"/>
    </source>
</evidence>
<feature type="domain" description="Fibronectin type-III" evidence="16">
    <location>
        <begin position="27"/>
        <end position="126"/>
    </location>
</feature>
<evidence type="ECO:0000256" key="11">
    <source>
        <dbReference type="ARBA" id="ARBA00023157"/>
    </source>
</evidence>